<reference evidence="2" key="1">
    <citation type="submission" date="2022-09" db="EMBL/GenBank/DDBJ databases">
        <title>Intensive care unit water sources are persistently colonized with multi-drug resistant bacteria and are the site of extensive horizontal gene transfer of antibiotic resistance genes.</title>
        <authorList>
            <person name="Diorio-Toth L."/>
        </authorList>
    </citation>
    <scope>NUCLEOTIDE SEQUENCE</scope>
    <source>
        <strain evidence="2">GD03686</strain>
        <strain evidence="1">GD04130</strain>
    </source>
</reference>
<evidence type="ECO:0000313" key="3">
    <source>
        <dbReference type="Proteomes" id="UP001161294"/>
    </source>
</evidence>
<evidence type="ECO:0000313" key="2">
    <source>
        <dbReference type="EMBL" id="MDH2005511.1"/>
    </source>
</evidence>
<dbReference type="AlphaFoldDB" id="A0AA42W1F3"/>
<comment type="caution">
    <text evidence="2">The sequence shown here is derived from an EMBL/GenBank/DDBJ whole genome shotgun (WGS) entry which is preliminary data.</text>
</comment>
<evidence type="ECO:0000313" key="1">
    <source>
        <dbReference type="EMBL" id="MDH0362527.1"/>
    </source>
</evidence>
<accession>A0AA42W1F3</accession>
<organism evidence="2 3">
    <name type="scientific">Comamonas aquatica</name>
    <dbReference type="NCBI Taxonomy" id="225991"/>
    <lineage>
        <taxon>Bacteria</taxon>
        <taxon>Pseudomonadati</taxon>
        <taxon>Pseudomonadota</taxon>
        <taxon>Betaproteobacteria</taxon>
        <taxon>Burkholderiales</taxon>
        <taxon>Comamonadaceae</taxon>
        <taxon>Comamonas</taxon>
    </lineage>
</organism>
<sequence length="123" mass="12410">MKTRNASFGADTPISSGSEFGSLNEVDQQVLEYGADMAAAVCNMVSASDDYEPPAGEFLQSITSMAAATLTARATLEAGATVAAAIDRNTAVLAALARQLPASPVHPVAHHAAAHAASDAPAD</sequence>
<name>A0AA42W1F3_9BURK</name>
<dbReference type="EMBL" id="JAOCJW010000013">
    <property type="protein sequence ID" value="MDH2005511.1"/>
    <property type="molecule type" value="Genomic_DNA"/>
</dbReference>
<dbReference type="Proteomes" id="UP001161294">
    <property type="component" value="Unassembled WGS sequence"/>
</dbReference>
<dbReference type="RefSeq" id="WP_279851369.1">
    <property type="nucleotide sequence ID" value="NZ_JAOCIA010000011.1"/>
</dbReference>
<dbReference type="Proteomes" id="UP001158297">
    <property type="component" value="Unassembled WGS sequence"/>
</dbReference>
<gene>
    <name evidence="2" type="ORF">N5J23_08125</name>
    <name evidence="1" type="ORF">N7330_05570</name>
</gene>
<protein>
    <submittedName>
        <fullName evidence="2">Uncharacterized protein</fullName>
    </submittedName>
</protein>
<proteinExistence type="predicted"/>
<dbReference type="EMBL" id="JAODZU010000004">
    <property type="protein sequence ID" value="MDH0362527.1"/>
    <property type="molecule type" value="Genomic_DNA"/>
</dbReference>